<proteinExistence type="predicted"/>
<accession>A0A0N7CTI9</accession>
<reference evidence="1" key="1">
    <citation type="submission" date="2014-10" db="EMBL/GenBank/DDBJ databases">
        <authorList>
            <person name="Seo M.-J."/>
            <person name="Seok Y.J."/>
            <person name="Cha I.-T."/>
        </authorList>
    </citation>
    <scope>NUCLEOTIDE SEQUENCE</scope>
    <source>
        <strain evidence="1">Guangxi</strain>
    </source>
</reference>
<organismHost>
    <name type="scientific">Lepidoptera</name>
    <name type="common">moths &amp; butterflies</name>
    <dbReference type="NCBI Taxonomy" id="7088"/>
</organismHost>
<organism evidence="1">
    <name type="scientific">Buzura suppressaria nuclear polyhedrosis virus</name>
    <name type="common">BsNPV</name>
    <dbReference type="NCBI Taxonomy" id="74320"/>
    <lineage>
        <taxon>Viruses</taxon>
        <taxon>Viruses incertae sedis</taxon>
        <taxon>Naldaviricetes</taxon>
        <taxon>Lefavirales</taxon>
        <taxon>Baculoviridae</taxon>
        <taxon>Alphabaculovirus</taxon>
        <taxon>Alphabaculovirus busuppressariae</taxon>
    </lineage>
</organism>
<protein>
    <submittedName>
        <fullName evidence="1">ORF-12</fullName>
    </submittedName>
</protein>
<evidence type="ECO:0000313" key="1">
    <source>
        <dbReference type="EMBL" id="AKN90982.1"/>
    </source>
</evidence>
<dbReference type="EMBL" id="KM986882">
    <property type="protein sequence ID" value="AKN90982.1"/>
    <property type="molecule type" value="Genomic_DNA"/>
</dbReference>
<name>A0A0N7CTI9_NPVBS</name>
<sequence length="217" mass="25814">MIKFNSLPEEIIYEIAERCDQRTKWRLMVALDRFLPVAHSKRYMIVTEDEILASPLTSSFVQRYCRNVLNKPLTVEYSIMDRKVCQLCFGLALECDCISICGETSNCYECKGYCLDIETVCDHKFNAVVEKPHIKNWIKFYEPCPKFSAFSPASPPMKYYNVRIIMKLYIELLMNKYRKVKLNKNWVQLICKYLYNTTDYSNNEQLFKKRLCLYKFL</sequence>